<gene>
    <name evidence="4" type="ORF">BBD42_25100</name>
</gene>
<dbReference type="SMART" id="SM00824">
    <property type="entry name" value="PKS_TE"/>
    <property type="match status" value="1"/>
</dbReference>
<dbReference type="SUPFAM" id="SSF53474">
    <property type="entry name" value="alpha/beta-Hydrolases"/>
    <property type="match status" value="1"/>
</dbReference>
<sequence>MNPLLKTLGTGTGKIPLICFPFAGGYSAAFWPLHHFVQKDCQLLAVEPPGHGTNSMTLIPNLEGLVELYARELAAYFQQPFVLFGHSMGGMVVYRLAQKLEQQGIVAEAVIISAIQPPQNKRERTAHLKDDAFLDHVIRIGGIPEELVKQREMLDFFLPSFRADFQALETFEHCDHTPLQAPMHVFYGAEDYKCAEEADGWRKWAHNVRLHRFEGGHMFLLSEPEKVAASIRSIIEPANKEETHYI</sequence>
<name>A0A1B2DNV2_9BACL</name>
<dbReference type="InterPro" id="IPR020802">
    <property type="entry name" value="TesA-like"/>
</dbReference>
<evidence type="ECO:0000313" key="4">
    <source>
        <dbReference type="EMBL" id="ANY69396.1"/>
    </source>
</evidence>
<dbReference type="GO" id="GO:0016787">
    <property type="term" value="F:hydrolase activity"/>
    <property type="evidence" value="ECO:0007669"/>
    <property type="project" value="UniProtKB-KW"/>
</dbReference>
<reference evidence="4" key="1">
    <citation type="submission" date="2016-08" db="EMBL/GenBank/DDBJ databases">
        <title>Complete Genome Seqeunce of Paenibacillus sp. BIHB 4019 from tea rhizoplane.</title>
        <authorList>
            <person name="Thakur R."/>
            <person name="Swarnkar M.K."/>
            <person name="Gulati A."/>
        </authorList>
    </citation>
    <scope>NUCLEOTIDE SEQUENCE [LARGE SCALE GENOMIC DNA]</scope>
    <source>
        <strain evidence="4">BIHB4019</strain>
    </source>
</reference>
<dbReference type="AlphaFoldDB" id="A0A1B2DNV2"/>
<dbReference type="Gene3D" id="3.40.50.1820">
    <property type="entry name" value="alpha/beta hydrolase"/>
    <property type="match status" value="1"/>
</dbReference>
<dbReference type="PANTHER" id="PTHR11487:SF0">
    <property type="entry name" value="S-ACYL FATTY ACID SYNTHASE THIOESTERASE, MEDIUM CHAIN"/>
    <property type="match status" value="1"/>
</dbReference>
<dbReference type="InterPro" id="IPR029058">
    <property type="entry name" value="AB_hydrolase_fold"/>
</dbReference>
<proteinExistence type="inferred from homology"/>
<comment type="similarity">
    <text evidence="1">Belongs to the thioesterase family.</text>
</comment>
<dbReference type="RefSeq" id="WP_099520428.1">
    <property type="nucleotide sequence ID" value="NZ_CP016808.1"/>
</dbReference>
<dbReference type="EMBL" id="CP016808">
    <property type="protein sequence ID" value="ANY69396.1"/>
    <property type="molecule type" value="Genomic_DNA"/>
</dbReference>
<keyword evidence="2" id="KW-0378">Hydrolase</keyword>
<dbReference type="GO" id="GO:0008610">
    <property type="term" value="P:lipid biosynthetic process"/>
    <property type="evidence" value="ECO:0007669"/>
    <property type="project" value="TreeGrafter"/>
</dbReference>
<feature type="domain" description="Thioesterase TesA-like" evidence="3">
    <location>
        <begin position="18"/>
        <end position="235"/>
    </location>
</feature>
<evidence type="ECO:0000256" key="1">
    <source>
        <dbReference type="ARBA" id="ARBA00007169"/>
    </source>
</evidence>
<protein>
    <submittedName>
        <fullName evidence="4">Thioesterase</fullName>
    </submittedName>
</protein>
<dbReference type="PANTHER" id="PTHR11487">
    <property type="entry name" value="THIOESTERASE"/>
    <property type="match status" value="1"/>
</dbReference>
<evidence type="ECO:0000259" key="3">
    <source>
        <dbReference type="SMART" id="SM00824"/>
    </source>
</evidence>
<dbReference type="InterPro" id="IPR001031">
    <property type="entry name" value="Thioesterase"/>
</dbReference>
<evidence type="ECO:0000256" key="2">
    <source>
        <dbReference type="ARBA" id="ARBA00022801"/>
    </source>
</evidence>
<accession>A0A1B2DNV2</accession>
<dbReference type="Pfam" id="PF00975">
    <property type="entry name" value="Thioesterase"/>
    <property type="match status" value="1"/>
</dbReference>
<organism evidence="4">
    <name type="scientific">Paenibacillus sp. BIHB 4019</name>
    <dbReference type="NCBI Taxonomy" id="1870819"/>
    <lineage>
        <taxon>Bacteria</taxon>
        <taxon>Bacillati</taxon>
        <taxon>Bacillota</taxon>
        <taxon>Bacilli</taxon>
        <taxon>Bacillales</taxon>
        <taxon>Paenibacillaceae</taxon>
        <taxon>Paenibacillus</taxon>
    </lineage>
</organism>
<dbReference type="InterPro" id="IPR012223">
    <property type="entry name" value="TEII"/>
</dbReference>